<dbReference type="OrthoDB" id="9786172at2"/>
<accession>A0A4V1M0L0</accession>
<dbReference type="RefSeq" id="WP_129086999.1">
    <property type="nucleotide sequence ID" value="NZ_CP053836.1"/>
</dbReference>
<dbReference type="PANTHER" id="PTHR22916">
    <property type="entry name" value="GLYCOSYLTRANSFERASE"/>
    <property type="match status" value="1"/>
</dbReference>
<gene>
    <name evidence="2" type="ORF">CRV07_06895</name>
</gene>
<dbReference type="Gene3D" id="3.90.550.10">
    <property type="entry name" value="Spore Coat Polysaccharide Biosynthesis Protein SpsA, Chain A"/>
    <property type="match status" value="1"/>
</dbReference>
<dbReference type="GO" id="GO:0016758">
    <property type="term" value="F:hexosyltransferase activity"/>
    <property type="evidence" value="ECO:0007669"/>
    <property type="project" value="UniProtKB-ARBA"/>
</dbReference>
<sequence length="248" mass="29509">MQNELVSIITPSYNSAKFISETIESVLAQTYKNWEMIIVDDCSPDKANDIINKYIKKDNRIRLIKLKKNKGPAVARNIATKEARGKYIAFLDSDDIWFNNKLEKQIDFMKKNNLVLTYSAYETINENNKHINTRYIKEVITYKDMLKSNRIGNLTGIYDTNKIGKYYMDDVRHEDYTLWLKIMKDINYTKGLNESLAKYRILNKSISSNKIKVLSWTWNIYRNNLNLNIFKSSYYFIHYIYYSLIKRF</sequence>
<dbReference type="SUPFAM" id="SSF53448">
    <property type="entry name" value="Nucleotide-diphospho-sugar transferases"/>
    <property type="match status" value="1"/>
</dbReference>
<keyword evidence="2" id="KW-0808">Transferase</keyword>
<evidence type="ECO:0000259" key="1">
    <source>
        <dbReference type="Pfam" id="PF00535"/>
    </source>
</evidence>
<name>A0A4V1M0L0_9BACT</name>
<dbReference type="Pfam" id="PF00535">
    <property type="entry name" value="Glycos_transf_2"/>
    <property type="match status" value="1"/>
</dbReference>
<keyword evidence="3" id="KW-1185">Reference proteome</keyword>
<dbReference type="Proteomes" id="UP000289758">
    <property type="component" value="Unassembled WGS sequence"/>
</dbReference>
<feature type="domain" description="Glycosyltransferase 2-like" evidence="1">
    <location>
        <begin position="7"/>
        <end position="164"/>
    </location>
</feature>
<dbReference type="CDD" id="cd00761">
    <property type="entry name" value="Glyco_tranf_GTA_type"/>
    <property type="match status" value="1"/>
</dbReference>
<evidence type="ECO:0000313" key="3">
    <source>
        <dbReference type="Proteomes" id="UP000289758"/>
    </source>
</evidence>
<proteinExistence type="predicted"/>
<reference evidence="2 3" key="1">
    <citation type="submission" date="2017-10" db="EMBL/GenBank/DDBJ databases">
        <title>Genomics of the genus Arcobacter.</title>
        <authorList>
            <person name="Perez-Cataluna A."/>
            <person name="Figueras M.J."/>
        </authorList>
    </citation>
    <scope>NUCLEOTIDE SEQUENCE [LARGE SCALE GENOMIC DNA]</scope>
    <source>
        <strain evidence="2 3">CECT 8441</strain>
    </source>
</reference>
<dbReference type="FunFam" id="3.90.550.10:FF:000130">
    <property type="entry name" value="Family 2 glycosyl transferase"/>
    <property type="match status" value="1"/>
</dbReference>
<organism evidence="2 3">
    <name type="scientific">Halarcobacter ebronensis</name>
    <dbReference type="NCBI Taxonomy" id="1462615"/>
    <lineage>
        <taxon>Bacteria</taxon>
        <taxon>Pseudomonadati</taxon>
        <taxon>Campylobacterota</taxon>
        <taxon>Epsilonproteobacteria</taxon>
        <taxon>Campylobacterales</taxon>
        <taxon>Arcobacteraceae</taxon>
        <taxon>Halarcobacter</taxon>
    </lineage>
</organism>
<dbReference type="PANTHER" id="PTHR22916:SF3">
    <property type="entry name" value="UDP-GLCNAC:BETAGAL BETA-1,3-N-ACETYLGLUCOSAMINYLTRANSFERASE-LIKE PROTEIN 1"/>
    <property type="match status" value="1"/>
</dbReference>
<dbReference type="InterPro" id="IPR029044">
    <property type="entry name" value="Nucleotide-diphossugar_trans"/>
</dbReference>
<dbReference type="InterPro" id="IPR001173">
    <property type="entry name" value="Glyco_trans_2-like"/>
</dbReference>
<comment type="caution">
    <text evidence="2">The sequence shown here is derived from an EMBL/GenBank/DDBJ whole genome shotgun (WGS) entry which is preliminary data.</text>
</comment>
<protein>
    <submittedName>
        <fullName evidence="2">Glycosyl transferase</fullName>
    </submittedName>
</protein>
<dbReference type="AlphaFoldDB" id="A0A4V1M0L0"/>
<evidence type="ECO:0000313" key="2">
    <source>
        <dbReference type="EMBL" id="RXK06413.1"/>
    </source>
</evidence>
<dbReference type="EMBL" id="PDKK01000004">
    <property type="protein sequence ID" value="RXK06413.1"/>
    <property type="molecule type" value="Genomic_DNA"/>
</dbReference>